<keyword evidence="7" id="KW-0238">DNA-binding</keyword>
<dbReference type="GO" id="GO:0000160">
    <property type="term" value="P:phosphorelay signal transduction system"/>
    <property type="evidence" value="ECO:0007669"/>
    <property type="project" value="UniProtKB-KW"/>
</dbReference>
<dbReference type="eggNOG" id="COG2207">
    <property type="taxonomic scope" value="Bacteria"/>
</dbReference>
<evidence type="ECO:0000256" key="10">
    <source>
        <dbReference type="PROSITE-ProRule" id="PRU00169"/>
    </source>
</evidence>
<dbReference type="SUPFAM" id="SSF46689">
    <property type="entry name" value="Homeodomain-like"/>
    <property type="match status" value="2"/>
</dbReference>
<dbReference type="SMART" id="SM00342">
    <property type="entry name" value="HTH_ARAC"/>
    <property type="match status" value="1"/>
</dbReference>
<dbReference type="InterPro" id="IPR001789">
    <property type="entry name" value="Sig_transdc_resp-reg_receiver"/>
</dbReference>
<dbReference type="PANTHER" id="PTHR42713">
    <property type="entry name" value="HISTIDINE KINASE-RELATED"/>
    <property type="match status" value="1"/>
</dbReference>
<feature type="domain" description="Response regulatory" evidence="12">
    <location>
        <begin position="3"/>
        <end position="120"/>
    </location>
</feature>
<dbReference type="InterPro" id="IPR018062">
    <property type="entry name" value="HTH_AraC-typ_CS"/>
</dbReference>
<keyword evidence="4 10" id="KW-0597">Phosphoprotein</keyword>
<evidence type="ECO:0000259" key="12">
    <source>
        <dbReference type="PROSITE" id="PS50110"/>
    </source>
</evidence>
<reference evidence="13" key="2">
    <citation type="submission" date="2013-06" db="EMBL/GenBank/DDBJ databases">
        <title>Draft genome sequence of Clostridium hylemonae (DSM 15053).</title>
        <authorList>
            <person name="Sudarsanam P."/>
            <person name="Ley R."/>
            <person name="Guruge J."/>
            <person name="Turnbaugh P.J."/>
            <person name="Mahowald M."/>
            <person name="Liep D."/>
            <person name="Gordon J."/>
        </authorList>
    </citation>
    <scope>NUCLEOTIDE SEQUENCE</scope>
    <source>
        <strain evidence="13">DSM 15053</strain>
    </source>
</reference>
<dbReference type="Gene3D" id="1.10.10.60">
    <property type="entry name" value="Homeodomain-like"/>
    <property type="match status" value="2"/>
</dbReference>
<dbReference type="Pfam" id="PF12833">
    <property type="entry name" value="HTH_18"/>
    <property type="match status" value="1"/>
</dbReference>
<evidence type="ECO:0000256" key="4">
    <source>
        <dbReference type="ARBA" id="ARBA00022553"/>
    </source>
</evidence>
<feature type="modified residue" description="4-aspartylphosphate" evidence="10">
    <location>
        <position position="55"/>
    </location>
</feature>
<dbReference type="InterPro" id="IPR020449">
    <property type="entry name" value="Tscrpt_reg_AraC-type_HTH"/>
</dbReference>
<gene>
    <name evidence="13" type="ORF">CLOHYLEM_06010</name>
</gene>
<evidence type="ECO:0000256" key="8">
    <source>
        <dbReference type="ARBA" id="ARBA00023163"/>
    </source>
</evidence>
<dbReference type="PANTHER" id="PTHR42713:SF3">
    <property type="entry name" value="TRANSCRIPTIONAL REGULATORY PROTEIN HPTR"/>
    <property type="match status" value="1"/>
</dbReference>
<dbReference type="AlphaFoldDB" id="C0C1J0"/>
<comment type="caution">
    <text evidence="13">The sequence shown here is derived from an EMBL/GenBank/DDBJ whole genome shotgun (WGS) entry which is preliminary data.</text>
</comment>
<dbReference type="SUPFAM" id="SSF52172">
    <property type="entry name" value="CheY-like"/>
    <property type="match status" value="1"/>
</dbReference>
<sequence length="544" mass="62503">MYAALVVDDEEIIRRGICRKLERFFPQLKLAPPQENALEALHYIQTNQVDIVYVDIRMPLVDGLEFISRARQYNPYLQFVVISGYTNFEYARTALQLEVKDYLLKPIDNGEFREVTARLIKELDEKKEQIRDRRHVKSQAEEGKFLKKSRYLTELVRADSSMDTVELEKDLEEMGIRFTDTYHRVLAVIVQDIRSVPGFEDVSGLAVLQFAVCNIMDEVFLHCGCTSFVHEKGENQFIIILNTETSLAAHFLREKAHHLLNVLKSIYGLDAAAGIGKEVRRTEDLCVSYAEALESGLRCSMLGLSEVEICEGTKQKRLEMRLLNEFDKNILEGYIKSQNEAGIRQFVDEMLSRVKKEGLTYTNVKIMCLDIYMLAAKLLAEKGKDTETAVKMLERLDRQAVKNTALEEFRKYLEQTLCVISRQFDDRKKSSGKTLITDILAYVDEHYSKDVSLGTIAGKFFINPSYLSQLFKKEMNMKFIDYITDVRIKKALVLLETTSLTVNEVAEAVGYKDTRYFREIFVKHMGKTPSQYRMEGAGGGTQEI</sequence>
<comment type="subcellular location">
    <subcellularLocation>
        <location evidence="1">Cytoplasm</location>
    </subcellularLocation>
</comment>
<keyword evidence="5" id="KW-0902">Two-component regulatory system</keyword>
<keyword evidence="6" id="KW-0805">Transcription regulation</keyword>
<dbReference type="RefSeq" id="WP_006443357.1">
    <property type="nucleotide sequence ID" value="NZ_CP036524.1"/>
</dbReference>
<name>C0C1J0_9FIRM</name>
<dbReference type="GO" id="GO:0005737">
    <property type="term" value="C:cytoplasm"/>
    <property type="evidence" value="ECO:0007669"/>
    <property type="project" value="UniProtKB-SubCell"/>
</dbReference>
<keyword evidence="3" id="KW-0963">Cytoplasm</keyword>
<keyword evidence="8" id="KW-0804">Transcription</keyword>
<dbReference type="InterPro" id="IPR018060">
    <property type="entry name" value="HTH_AraC"/>
</dbReference>
<dbReference type="GO" id="GO:0043565">
    <property type="term" value="F:sequence-specific DNA binding"/>
    <property type="evidence" value="ECO:0007669"/>
    <property type="project" value="InterPro"/>
</dbReference>
<dbReference type="EMBL" id="ABYI02000022">
    <property type="protein sequence ID" value="EEG74004.1"/>
    <property type="molecule type" value="Genomic_DNA"/>
</dbReference>
<dbReference type="Gene3D" id="3.40.50.2300">
    <property type="match status" value="1"/>
</dbReference>
<evidence type="ECO:0000313" key="13">
    <source>
        <dbReference type="EMBL" id="EEG74004.1"/>
    </source>
</evidence>
<dbReference type="STRING" id="553973.CLOHYLEM_06010"/>
<dbReference type="InterPro" id="IPR051552">
    <property type="entry name" value="HptR"/>
</dbReference>
<evidence type="ECO:0000256" key="7">
    <source>
        <dbReference type="ARBA" id="ARBA00023125"/>
    </source>
</evidence>
<accession>C0C1J0</accession>
<dbReference type="InterPro" id="IPR009057">
    <property type="entry name" value="Homeodomain-like_sf"/>
</dbReference>
<reference evidence="13" key="1">
    <citation type="submission" date="2009-02" db="EMBL/GenBank/DDBJ databases">
        <authorList>
            <person name="Fulton L."/>
            <person name="Clifton S."/>
            <person name="Fulton B."/>
            <person name="Xu J."/>
            <person name="Minx P."/>
            <person name="Pepin K.H."/>
            <person name="Johnson M."/>
            <person name="Bhonagiri V."/>
            <person name="Nash W.E."/>
            <person name="Mardis E.R."/>
            <person name="Wilson R.K."/>
        </authorList>
    </citation>
    <scope>NUCLEOTIDE SEQUENCE [LARGE SCALE GENOMIC DNA]</scope>
    <source>
        <strain evidence="13">DSM 15053</strain>
    </source>
</reference>
<dbReference type="OrthoDB" id="9794370at2"/>
<proteinExistence type="predicted"/>
<comment type="function">
    <text evidence="9">May play the central regulatory role in sporulation. It may be an element of the effector pathway responsible for the activation of sporulation genes in response to nutritional stress. Spo0A may act in concert with spo0H (a sigma factor) to control the expression of some genes that are critical to the sporulation process.</text>
</comment>
<dbReference type="InterPro" id="IPR011006">
    <property type="entry name" value="CheY-like_superfamily"/>
</dbReference>
<dbReference type="PROSITE" id="PS00041">
    <property type="entry name" value="HTH_ARAC_FAMILY_1"/>
    <property type="match status" value="1"/>
</dbReference>
<protein>
    <recommendedName>
        <fullName evidence="2">Stage 0 sporulation protein A homolog</fullName>
    </recommendedName>
</protein>
<evidence type="ECO:0000256" key="2">
    <source>
        <dbReference type="ARBA" id="ARBA00018672"/>
    </source>
</evidence>
<dbReference type="PROSITE" id="PS50110">
    <property type="entry name" value="RESPONSE_REGULATORY"/>
    <property type="match status" value="1"/>
</dbReference>
<evidence type="ECO:0000256" key="9">
    <source>
        <dbReference type="ARBA" id="ARBA00024867"/>
    </source>
</evidence>
<dbReference type="PRINTS" id="PR00032">
    <property type="entry name" value="HTHARAC"/>
</dbReference>
<dbReference type="SMART" id="SM00448">
    <property type="entry name" value="REC"/>
    <property type="match status" value="1"/>
</dbReference>
<dbReference type="eggNOG" id="COG4753">
    <property type="taxonomic scope" value="Bacteria"/>
</dbReference>
<dbReference type="PROSITE" id="PS01124">
    <property type="entry name" value="HTH_ARAC_FAMILY_2"/>
    <property type="match status" value="1"/>
</dbReference>
<evidence type="ECO:0000256" key="5">
    <source>
        <dbReference type="ARBA" id="ARBA00023012"/>
    </source>
</evidence>
<evidence type="ECO:0000256" key="6">
    <source>
        <dbReference type="ARBA" id="ARBA00023015"/>
    </source>
</evidence>
<dbReference type="CDD" id="cd17536">
    <property type="entry name" value="REC_YesN-like"/>
    <property type="match status" value="1"/>
</dbReference>
<dbReference type="Proteomes" id="UP000004893">
    <property type="component" value="Unassembled WGS sequence"/>
</dbReference>
<evidence type="ECO:0000256" key="1">
    <source>
        <dbReference type="ARBA" id="ARBA00004496"/>
    </source>
</evidence>
<dbReference type="HOGENOM" id="CLU_000445_5_0_9"/>
<evidence type="ECO:0000256" key="3">
    <source>
        <dbReference type="ARBA" id="ARBA00022490"/>
    </source>
</evidence>
<feature type="domain" description="HTH araC/xylS-type" evidence="11">
    <location>
        <begin position="437"/>
        <end position="535"/>
    </location>
</feature>
<evidence type="ECO:0000259" key="11">
    <source>
        <dbReference type="PROSITE" id="PS01124"/>
    </source>
</evidence>
<evidence type="ECO:0000313" key="14">
    <source>
        <dbReference type="Proteomes" id="UP000004893"/>
    </source>
</evidence>
<dbReference type="Pfam" id="PF00072">
    <property type="entry name" value="Response_reg"/>
    <property type="match status" value="1"/>
</dbReference>
<keyword evidence="14" id="KW-1185">Reference proteome</keyword>
<organism evidence="13 14">
    <name type="scientific">[Clostridium] hylemonae DSM 15053</name>
    <dbReference type="NCBI Taxonomy" id="553973"/>
    <lineage>
        <taxon>Bacteria</taxon>
        <taxon>Bacillati</taxon>
        <taxon>Bacillota</taxon>
        <taxon>Clostridia</taxon>
        <taxon>Lachnospirales</taxon>
        <taxon>Lachnospiraceae</taxon>
    </lineage>
</organism>
<dbReference type="GO" id="GO:0003700">
    <property type="term" value="F:DNA-binding transcription factor activity"/>
    <property type="evidence" value="ECO:0007669"/>
    <property type="project" value="InterPro"/>
</dbReference>